<dbReference type="InterPro" id="IPR011067">
    <property type="entry name" value="Plasmid_toxin/cell-grow_inhib"/>
</dbReference>
<protein>
    <submittedName>
        <fullName evidence="3">Type II toxin-antitoxin system PemK/MazF family toxin</fullName>
    </submittedName>
</protein>
<dbReference type="Gene3D" id="2.30.30.110">
    <property type="match status" value="1"/>
</dbReference>
<dbReference type="PANTHER" id="PTHR33988:SF3">
    <property type="entry name" value="ENDORIBONUCLEASE TOXIN CHPB-RELATED"/>
    <property type="match status" value="1"/>
</dbReference>
<dbReference type="RefSeq" id="WP_146295987.1">
    <property type="nucleotide sequence ID" value="NZ_CP042326.1"/>
</dbReference>
<dbReference type="KEGG" id="enn:FRE64_10260"/>
<evidence type="ECO:0000313" key="4">
    <source>
        <dbReference type="Proteomes" id="UP000318453"/>
    </source>
</evidence>
<keyword evidence="2" id="KW-1277">Toxin-antitoxin system</keyword>
<dbReference type="GO" id="GO:0003677">
    <property type="term" value="F:DNA binding"/>
    <property type="evidence" value="ECO:0007669"/>
    <property type="project" value="InterPro"/>
</dbReference>
<accession>A0A5B8NML9</accession>
<organism evidence="3 4">
    <name type="scientific">Euhalothece natronophila Z-M001</name>
    <dbReference type="NCBI Taxonomy" id="522448"/>
    <lineage>
        <taxon>Bacteria</taxon>
        <taxon>Bacillati</taxon>
        <taxon>Cyanobacteriota</taxon>
        <taxon>Cyanophyceae</taxon>
        <taxon>Oscillatoriophycideae</taxon>
        <taxon>Chroococcales</taxon>
        <taxon>Halothecacae</taxon>
        <taxon>Halothece cluster</taxon>
        <taxon>Euhalothece</taxon>
    </lineage>
</organism>
<evidence type="ECO:0000313" key="3">
    <source>
        <dbReference type="EMBL" id="QDZ40304.1"/>
    </source>
</evidence>
<dbReference type="AlphaFoldDB" id="A0A5B8NML9"/>
<name>A0A5B8NML9_9CHRO</name>
<dbReference type="Pfam" id="PF02452">
    <property type="entry name" value="PemK_toxin"/>
    <property type="match status" value="1"/>
</dbReference>
<dbReference type="GO" id="GO:0006402">
    <property type="term" value="P:mRNA catabolic process"/>
    <property type="evidence" value="ECO:0007669"/>
    <property type="project" value="TreeGrafter"/>
</dbReference>
<comment type="similarity">
    <text evidence="1">Belongs to the PemK/MazF family.</text>
</comment>
<dbReference type="OrthoDB" id="9808744at2"/>
<dbReference type="GO" id="GO:0016075">
    <property type="term" value="P:rRNA catabolic process"/>
    <property type="evidence" value="ECO:0007669"/>
    <property type="project" value="TreeGrafter"/>
</dbReference>
<sequence>MSKKLQAGDLILVSLPDHQPKGREQEGRRPAIIVGLPKGKVRYPVILIAPLTTQFGFWVENNPTLYPKLNAGTGGLSKNSVVLLDQIRAVDVKRVISYLGSLSPREFQKILEGLQSIFNL</sequence>
<keyword evidence="4" id="KW-1185">Reference proteome</keyword>
<dbReference type="InterPro" id="IPR003477">
    <property type="entry name" value="PemK-like"/>
</dbReference>
<dbReference type="SUPFAM" id="SSF50118">
    <property type="entry name" value="Cell growth inhibitor/plasmid maintenance toxic component"/>
    <property type="match status" value="1"/>
</dbReference>
<reference evidence="3 4" key="1">
    <citation type="submission" date="2019-08" db="EMBL/GenBank/DDBJ databases">
        <title>Carotenoids and Carotenoid Binding Proteins in the Halophilic Cyanobacterium Euhalothece sp. ZM00.</title>
        <authorList>
            <person name="Cho S.M."/>
            <person name="Song J.Y."/>
            <person name="Park Y.-I."/>
        </authorList>
    </citation>
    <scope>NUCLEOTIDE SEQUENCE [LARGE SCALE GENOMIC DNA]</scope>
    <source>
        <strain evidence="3 4">Z-M001</strain>
    </source>
</reference>
<dbReference type="PANTHER" id="PTHR33988">
    <property type="entry name" value="ENDORIBONUCLEASE MAZF-RELATED"/>
    <property type="match status" value="1"/>
</dbReference>
<evidence type="ECO:0000256" key="2">
    <source>
        <dbReference type="ARBA" id="ARBA00022649"/>
    </source>
</evidence>
<proteinExistence type="inferred from homology"/>
<evidence type="ECO:0000256" key="1">
    <source>
        <dbReference type="ARBA" id="ARBA00007521"/>
    </source>
</evidence>
<dbReference type="EMBL" id="CP042326">
    <property type="protein sequence ID" value="QDZ40304.1"/>
    <property type="molecule type" value="Genomic_DNA"/>
</dbReference>
<gene>
    <name evidence="3" type="ORF">FRE64_10260</name>
</gene>
<dbReference type="GO" id="GO:0004521">
    <property type="term" value="F:RNA endonuclease activity"/>
    <property type="evidence" value="ECO:0007669"/>
    <property type="project" value="TreeGrafter"/>
</dbReference>
<dbReference type="Proteomes" id="UP000318453">
    <property type="component" value="Chromosome"/>
</dbReference>